<feature type="repeat" description="TPR" evidence="3">
    <location>
        <begin position="660"/>
        <end position="693"/>
    </location>
</feature>
<keyword evidence="4" id="KW-0472">Membrane</keyword>
<name>A0AB39WM70_9FLAO</name>
<evidence type="ECO:0000313" key="5">
    <source>
        <dbReference type="EMBL" id="XDV01639.1"/>
    </source>
</evidence>
<dbReference type="PANTHER" id="PTHR44858:SF1">
    <property type="entry name" value="UDP-N-ACETYLGLUCOSAMINE--PEPTIDE N-ACETYLGLUCOSAMINYLTRANSFERASE SPINDLY-RELATED"/>
    <property type="match status" value="1"/>
</dbReference>
<keyword evidence="1" id="KW-0677">Repeat</keyword>
<evidence type="ECO:0000256" key="4">
    <source>
        <dbReference type="SAM" id="Phobius"/>
    </source>
</evidence>
<proteinExistence type="predicted"/>
<gene>
    <name evidence="5" type="ORF">AB3G32_15075</name>
</gene>
<dbReference type="Pfam" id="PF13414">
    <property type="entry name" value="TPR_11"/>
    <property type="match status" value="1"/>
</dbReference>
<dbReference type="PROSITE" id="PS50293">
    <property type="entry name" value="TPR_REGION"/>
    <property type="match status" value="1"/>
</dbReference>
<dbReference type="RefSeq" id="WP_369765263.1">
    <property type="nucleotide sequence ID" value="NZ_CP165627.1"/>
</dbReference>
<dbReference type="InterPro" id="IPR013105">
    <property type="entry name" value="TPR_2"/>
</dbReference>
<evidence type="ECO:0000256" key="1">
    <source>
        <dbReference type="ARBA" id="ARBA00022737"/>
    </source>
</evidence>
<dbReference type="AlphaFoldDB" id="A0AB39WM70"/>
<sequence length="922" mass="107168">MQYINPFDLLNIQSENLNDIESSVIRRAKNNLIADIELSDHKHIVYKGIQLTKPDCIRVIDELDNNDKKEFHFFIFKNSGLNLFLTKGDLQFFSTYKVESIYKLPEFLDFISPYFADQYDKLLSNNYKKGNEKKITEILSVKPITNEIYLEKCYKSTHAYLRKMNNEIKDITKEIDNGSAINTREYFENIHLKVKKIVAPELLNLLPSYFLNIRDSLGDSVRYLAVIIHNIQWDKSDSDLSKDLLVPFYIIEIAKEINCTGLPAKKIRDNYFVLKKHFDIQFANETISNNDNLGQQFEVKFEAKVNKKSIALDEKFKIEFSMNFDGDNFTQPSFNGFYILSGPSQEVSQSWVEGKSIFNKTYSYFLMPKQKGPLTIEEASIEFNSQIYKTNIIRINEPVISSQNHQSIDNNKEQSNNLLYLLFLCLTLAIGFIYNPVQKIILGISLLIWLITYFSVIKDDLFLRNTFIKKNILEISCLVLGFFYPIIAQLFISYTFLIYLEILIKEFRYKKKDEKSKLGFYYYLIGSILITFLYNNYDGSATNLFASESILSQKELTDKQYFENGQSLFNESKFKDAIIQFNKAISLNPNYAEAYGDRGTSKQFLNQYEEAIKDYLLAHKLGLNTTYLYSNLGFSYYKINDSNKALSYFEKALELDAFNADALRYRGEIKYDSDDYNGAIEDYTKAIKINPDASYYFSRGLAFYYLKDYKNALKDMDVAIKLDPAKGQYYYDRGDTKELMNDIYAASIDWKTAKSKGYDVPDYKINKYIPQVINVFDGELIGCNIIPKYNKKLNNKLVINVGSNANVAVKLINFKTEKCIRYVFINKNSEYSIRNIPEGTYYLKIAYGNDWSKIQDQPECSGRFTKNTIFEKGEEILDFNLVHSGNGYQVPSFSLKLDVIISEDKMSTFNTDKINENDFYNE</sequence>
<dbReference type="SMART" id="SM00028">
    <property type="entry name" value="TPR"/>
    <property type="match status" value="5"/>
</dbReference>
<organism evidence="5">
    <name type="scientific">Flavobacterium sp. WC2429</name>
    <dbReference type="NCBI Taxonomy" id="3234140"/>
    <lineage>
        <taxon>Bacteria</taxon>
        <taxon>Pseudomonadati</taxon>
        <taxon>Bacteroidota</taxon>
        <taxon>Flavobacteriia</taxon>
        <taxon>Flavobacteriales</taxon>
        <taxon>Flavobacteriaceae</taxon>
        <taxon>Flavobacterium</taxon>
    </lineage>
</organism>
<keyword evidence="2 3" id="KW-0802">TPR repeat</keyword>
<dbReference type="SUPFAM" id="SSF81901">
    <property type="entry name" value="HCP-like"/>
    <property type="match status" value="1"/>
</dbReference>
<accession>A0AB39WM70</accession>
<feature type="transmembrane region" description="Helical" evidence="4">
    <location>
        <begin position="441"/>
        <end position="458"/>
    </location>
</feature>
<evidence type="ECO:0000256" key="2">
    <source>
        <dbReference type="ARBA" id="ARBA00022803"/>
    </source>
</evidence>
<dbReference type="InterPro" id="IPR019734">
    <property type="entry name" value="TPR_rpt"/>
</dbReference>
<feature type="transmembrane region" description="Helical" evidence="4">
    <location>
        <begin position="417"/>
        <end position="434"/>
    </location>
</feature>
<evidence type="ECO:0000256" key="3">
    <source>
        <dbReference type="PROSITE-ProRule" id="PRU00339"/>
    </source>
</evidence>
<dbReference type="EMBL" id="CP165627">
    <property type="protein sequence ID" value="XDV01639.1"/>
    <property type="molecule type" value="Genomic_DNA"/>
</dbReference>
<dbReference type="Gene3D" id="1.25.40.10">
    <property type="entry name" value="Tetratricopeptide repeat domain"/>
    <property type="match status" value="3"/>
</dbReference>
<dbReference type="PANTHER" id="PTHR44858">
    <property type="entry name" value="TETRATRICOPEPTIDE REPEAT PROTEIN 6"/>
    <property type="match status" value="1"/>
</dbReference>
<feature type="transmembrane region" description="Helical" evidence="4">
    <location>
        <begin position="520"/>
        <end position="537"/>
    </location>
</feature>
<dbReference type="PROSITE" id="PS50005">
    <property type="entry name" value="TPR"/>
    <property type="match status" value="3"/>
</dbReference>
<keyword evidence="4" id="KW-1133">Transmembrane helix</keyword>
<feature type="transmembrane region" description="Helical" evidence="4">
    <location>
        <begin position="478"/>
        <end position="500"/>
    </location>
</feature>
<feature type="repeat" description="TPR" evidence="3">
    <location>
        <begin position="558"/>
        <end position="591"/>
    </location>
</feature>
<dbReference type="InterPro" id="IPR025738">
    <property type="entry name" value="BatD"/>
</dbReference>
<dbReference type="GO" id="GO:0009279">
    <property type="term" value="C:cell outer membrane"/>
    <property type="evidence" value="ECO:0007669"/>
    <property type="project" value="TreeGrafter"/>
</dbReference>
<dbReference type="GO" id="GO:0046813">
    <property type="term" value="P:receptor-mediated virion attachment to host cell"/>
    <property type="evidence" value="ECO:0007669"/>
    <property type="project" value="TreeGrafter"/>
</dbReference>
<feature type="repeat" description="TPR" evidence="3">
    <location>
        <begin position="626"/>
        <end position="659"/>
    </location>
</feature>
<reference evidence="5" key="1">
    <citation type="submission" date="2024-07" db="EMBL/GenBank/DDBJ databases">
        <authorList>
            <person name="Biller S.J."/>
        </authorList>
    </citation>
    <scope>NUCLEOTIDE SEQUENCE</scope>
    <source>
        <strain evidence="5">WC2429</strain>
    </source>
</reference>
<dbReference type="Pfam" id="PF07719">
    <property type="entry name" value="TPR_2"/>
    <property type="match status" value="1"/>
</dbReference>
<dbReference type="Pfam" id="PF13584">
    <property type="entry name" value="BatD"/>
    <property type="match status" value="1"/>
</dbReference>
<keyword evidence="4" id="KW-0812">Transmembrane</keyword>
<dbReference type="InterPro" id="IPR050498">
    <property type="entry name" value="Ycf3"/>
</dbReference>
<protein>
    <submittedName>
        <fullName evidence="5">Tetratricopeptide repeat protein</fullName>
    </submittedName>
</protein>
<dbReference type="InterPro" id="IPR011990">
    <property type="entry name" value="TPR-like_helical_dom_sf"/>
</dbReference>